<dbReference type="Pfam" id="PF03466">
    <property type="entry name" value="LysR_substrate"/>
    <property type="match status" value="1"/>
</dbReference>
<gene>
    <name evidence="6" type="ORF">E7272_14575</name>
</gene>
<organism evidence="6 7">
    <name type="scientific">Pseudobutyrivibrio ruminis</name>
    <dbReference type="NCBI Taxonomy" id="46206"/>
    <lineage>
        <taxon>Bacteria</taxon>
        <taxon>Bacillati</taxon>
        <taxon>Bacillota</taxon>
        <taxon>Clostridia</taxon>
        <taxon>Lachnospirales</taxon>
        <taxon>Lachnospiraceae</taxon>
        <taxon>Pseudobutyrivibrio</taxon>
    </lineage>
</organism>
<dbReference type="PANTHER" id="PTHR30346">
    <property type="entry name" value="TRANSCRIPTIONAL DUAL REGULATOR HCAR-RELATED"/>
    <property type="match status" value="1"/>
</dbReference>
<evidence type="ECO:0000256" key="1">
    <source>
        <dbReference type="ARBA" id="ARBA00009437"/>
    </source>
</evidence>
<evidence type="ECO:0000313" key="7">
    <source>
        <dbReference type="Proteomes" id="UP000766246"/>
    </source>
</evidence>
<comment type="caution">
    <text evidence="6">The sequence shown here is derived from an EMBL/GenBank/DDBJ whole genome shotgun (WGS) entry which is preliminary data.</text>
</comment>
<dbReference type="Gene3D" id="3.40.190.10">
    <property type="entry name" value="Periplasmic binding protein-like II"/>
    <property type="match status" value="2"/>
</dbReference>
<feature type="domain" description="HTH lysR-type" evidence="5">
    <location>
        <begin position="2"/>
        <end position="59"/>
    </location>
</feature>
<keyword evidence="4" id="KW-0804">Transcription</keyword>
<comment type="similarity">
    <text evidence="1">Belongs to the LysR transcriptional regulatory family.</text>
</comment>
<dbReference type="InterPro" id="IPR000847">
    <property type="entry name" value="LysR_HTH_N"/>
</dbReference>
<reference evidence="6" key="1">
    <citation type="submission" date="2019-04" db="EMBL/GenBank/DDBJ databases">
        <title>Evolution of Biomass-Degrading Anaerobic Consortia Revealed by Metagenomics.</title>
        <authorList>
            <person name="Peng X."/>
        </authorList>
    </citation>
    <scope>NUCLEOTIDE SEQUENCE</scope>
    <source>
        <strain evidence="6">SIG311</strain>
    </source>
</reference>
<dbReference type="SUPFAM" id="SSF46785">
    <property type="entry name" value="Winged helix' DNA-binding domain"/>
    <property type="match status" value="1"/>
</dbReference>
<dbReference type="InterPro" id="IPR036388">
    <property type="entry name" value="WH-like_DNA-bd_sf"/>
</dbReference>
<dbReference type="GO" id="GO:0003677">
    <property type="term" value="F:DNA binding"/>
    <property type="evidence" value="ECO:0007669"/>
    <property type="project" value="UniProtKB-KW"/>
</dbReference>
<accession>A0A927U9X3</accession>
<proteinExistence type="inferred from homology"/>
<dbReference type="EMBL" id="SVER01000078">
    <property type="protein sequence ID" value="MBE5921039.1"/>
    <property type="molecule type" value="Genomic_DNA"/>
</dbReference>
<protein>
    <submittedName>
        <fullName evidence="6">LysR family transcriptional regulator</fullName>
    </submittedName>
</protein>
<keyword evidence="3" id="KW-0238">DNA-binding</keyword>
<dbReference type="AlphaFoldDB" id="A0A927U9X3"/>
<dbReference type="SUPFAM" id="SSF53850">
    <property type="entry name" value="Periplasmic binding protein-like II"/>
    <property type="match status" value="1"/>
</dbReference>
<dbReference type="GO" id="GO:0032993">
    <property type="term" value="C:protein-DNA complex"/>
    <property type="evidence" value="ECO:0007669"/>
    <property type="project" value="TreeGrafter"/>
</dbReference>
<dbReference type="GO" id="GO:0003700">
    <property type="term" value="F:DNA-binding transcription factor activity"/>
    <property type="evidence" value="ECO:0007669"/>
    <property type="project" value="InterPro"/>
</dbReference>
<dbReference type="Pfam" id="PF00126">
    <property type="entry name" value="HTH_1"/>
    <property type="match status" value="1"/>
</dbReference>
<dbReference type="PRINTS" id="PR00039">
    <property type="entry name" value="HTHLYSR"/>
</dbReference>
<name>A0A927U9X3_9FIRM</name>
<evidence type="ECO:0000256" key="2">
    <source>
        <dbReference type="ARBA" id="ARBA00023015"/>
    </source>
</evidence>
<evidence type="ECO:0000313" key="6">
    <source>
        <dbReference type="EMBL" id="MBE5921039.1"/>
    </source>
</evidence>
<evidence type="ECO:0000256" key="3">
    <source>
        <dbReference type="ARBA" id="ARBA00023125"/>
    </source>
</evidence>
<dbReference type="InterPro" id="IPR005119">
    <property type="entry name" value="LysR_subst-bd"/>
</dbReference>
<keyword evidence="2" id="KW-0805">Transcription regulation</keyword>
<dbReference type="Gene3D" id="1.10.10.10">
    <property type="entry name" value="Winged helix-like DNA-binding domain superfamily/Winged helix DNA-binding domain"/>
    <property type="match status" value="1"/>
</dbReference>
<evidence type="ECO:0000259" key="5">
    <source>
        <dbReference type="PROSITE" id="PS50931"/>
    </source>
</evidence>
<dbReference type="InterPro" id="IPR036390">
    <property type="entry name" value="WH_DNA-bd_sf"/>
</dbReference>
<evidence type="ECO:0000256" key="4">
    <source>
        <dbReference type="ARBA" id="ARBA00023163"/>
    </source>
</evidence>
<dbReference type="PANTHER" id="PTHR30346:SF0">
    <property type="entry name" value="HCA OPERON TRANSCRIPTIONAL ACTIVATOR HCAR"/>
    <property type="match status" value="1"/>
</dbReference>
<dbReference type="Proteomes" id="UP000766246">
    <property type="component" value="Unassembled WGS sequence"/>
</dbReference>
<dbReference type="PROSITE" id="PS50931">
    <property type="entry name" value="HTH_LYSR"/>
    <property type="match status" value="1"/>
</dbReference>
<sequence>MIEIYLLEQLDAFSRCGTLSKASEELHLTQPSLTRSMQKLEELLGVPIFERTKNKLSLNENGILAADYARRILNEEQHMIEHLRALERSKRTIAVGSVAPGPIIDFVPSLSALFPDMSIVSEMKTEDELLNGIKNSMYQFIILSHPIEDDGLICEKYEDEQLYVSLPNNHRLAKKEKLSFAELNGESFLMLSEVGIWEQLVRQEMPDSKFIIQNDNEALGELIESSSLPNFATDITIRAYERVATPGRNLSERVLIPISDATASISFYTISDQEIAKKYRMHF</sequence>